<accession>A0A195AYU1</accession>
<proteinExistence type="predicted"/>
<dbReference type="EMBL" id="KQ976701">
    <property type="protein sequence ID" value="KYM77366.1"/>
    <property type="molecule type" value="Genomic_DNA"/>
</dbReference>
<dbReference type="AlphaFoldDB" id="A0A195AYU1"/>
<sequence>MCDRSQRLRDVPYAVIFAIAQARLLATVNLGKEWLCKESTARPDSPLYTRAPLMPFPEFFIARNTHRV</sequence>
<dbReference type="Proteomes" id="UP000078540">
    <property type="component" value="Unassembled WGS sequence"/>
</dbReference>
<name>A0A195AYU1_9HYME</name>
<evidence type="ECO:0000313" key="1">
    <source>
        <dbReference type="EMBL" id="KYM77366.1"/>
    </source>
</evidence>
<organism evidence="1 2">
    <name type="scientific">Atta colombica</name>
    <dbReference type="NCBI Taxonomy" id="520822"/>
    <lineage>
        <taxon>Eukaryota</taxon>
        <taxon>Metazoa</taxon>
        <taxon>Ecdysozoa</taxon>
        <taxon>Arthropoda</taxon>
        <taxon>Hexapoda</taxon>
        <taxon>Insecta</taxon>
        <taxon>Pterygota</taxon>
        <taxon>Neoptera</taxon>
        <taxon>Endopterygota</taxon>
        <taxon>Hymenoptera</taxon>
        <taxon>Apocrita</taxon>
        <taxon>Aculeata</taxon>
        <taxon>Formicoidea</taxon>
        <taxon>Formicidae</taxon>
        <taxon>Myrmicinae</taxon>
        <taxon>Atta</taxon>
    </lineage>
</organism>
<protein>
    <submittedName>
        <fullName evidence="1">Uncharacterized protein</fullName>
    </submittedName>
</protein>
<reference evidence="1 2" key="1">
    <citation type="submission" date="2015-09" db="EMBL/GenBank/DDBJ databases">
        <title>Atta colombica WGS genome.</title>
        <authorList>
            <person name="Nygaard S."/>
            <person name="Hu H."/>
            <person name="Boomsma J."/>
            <person name="Zhang G."/>
        </authorList>
    </citation>
    <scope>NUCLEOTIDE SEQUENCE [LARGE SCALE GENOMIC DNA]</scope>
    <source>
        <strain evidence="1">Treedump-2</strain>
        <tissue evidence="1">Whole body</tissue>
    </source>
</reference>
<gene>
    <name evidence="1" type="ORF">ALC53_12347</name>
</gene>
<keyword evidence="2" id="KW-1185">Reference proteome</keyword>
<evidence type="ECO:0000313" key="2">
    <source>
        <dbReference type="Proteomes" id="UP000078540"/>
    </source>
</evidence>